<dbReference type="GO" id="GO:0005615">
    <property type="term" value="C:extracellular space"/>
    <property type="evidence" value="ECO:0007669"/>
    <property type="project" value="UniProtKB-KW"/>
</dbReference>
<dbReference type="STRING" id="161767.ENSAPEP00000001162"/>
<evidence type="ECO:0000313" key="2">
    <source>
        <dbReference type="Ensembl" id="ENSAPEP00000001162.1"/>
    </source>
</evidence>
<dbReference type="Pfam" id="PF03039">
    <property type="entry name" value="IL12"/>
    <property type="match status" value="1"/>
</dbReference>
<dbReference type="OMA" id="ECMRNIM"/>
<dbReference type="GeneTree" id="ENSGT00390000016906"/>
<reference evidence="2 3" key="1">
    <citation type="submission" date="2018-03" db="EMBL/GenBank/DDBJ databases">
        <title>Finding Nemo's genes: A chromosome-scale reference assembly of the genome of the orange clownfish Amphiprion percula.</title>
        <authorList>
            <person name="Lehmann R."/>
        </authorList>
    </citation>
    <scope>NUCLEOTIDE SEQUENCE</scope>
</reference>
<keyword evidence="3" id="KW-1185">Reference proteome</keyword>
<protein>
    <recommendedName>
        <fullName evidence="1">Interleukin-12 subunit alpha</fullName>
        <shortName evidence="1">IL-12A</shortName>
    </recommendedName>
</protein>
<comment type="similarity">
    <text evidence="1">Belongs to the IL-6 superfamily.</text>
</comment>
<evidence type="ECO:0000313" key="3">
    <source>
        <dbReference type="Proteomes" id="UP000265080"/>
    </source>
</evidence>
<reference evidence="2" key="2">
    <citation type="submission" date="2025-08" db="UniProtKB">
        <authorList>
            <consortium name="Ensembl"/>
        </authorList>
    </citation>
    <scope>IDENTIFICATION</scope>
</reference>
<organism evidence="2 3">
    <name type="scientific">Amphiprion percula</name>
    <name type="common">Orange clownfish</name>
    <name type="synonym">Lutjanus percula</name>
    <dbReference type="NCBI Taxonomy" id="161767"/>
    <lineage>
        <taxon>Eukaryota</taxon>
        <taxon>Metazoa</taxon>
        <taxon>Chordata</taxon>
        <taxon>Craniata</taxon>
        <taxon>Vertebrata</taxon>
        <taxon>Euteleostomi</taxon>
        <taxon>Actinopterygii</taxon>
        <taxon>Neopterygii</taxon>
        <taxon>Teleostei</taxon>
        <taxon>Neoteleostei</taxon>
        <taxon>Acanthomorphata</taxon>
        <taxon>Ovalentaria</taxon>
        <taxon>Pomacentridae</taxon>
        <taxon>Amphiprion</taxon>
    </lineage>
</organism>
<keyword evidence="1" id="KW-0964">Secreted</keyword>
<proteinExistence type="inferred from homology"/>
<accession>A0A3P8RM70</accession>
<dbReference type="Gene3D" id="1.20.1250.10">
    <property type="match status" value="1"/>
</dbReference>
<keyword evidence="1" id="KW-1015">Disulfide bond</keyword>
<gene>
    <name evidence="1" type="primary">IL12A</name>
</gene>
<dbReference type="InterPro" id="IPR009079">
    <property type="entry name" value="4_helix_cytokine-like_core"/>
</dbReference>
<reference evidence="2" key="3">
    <citation type="submission" date="2025-09" db="UniProtKB">
        <authorList>
            <consortium name="Ensembl"/>
        </authorList>
    </citation>
    <scope>IDENTIFICATION</scope>
</reference>
<dbReference type="InterPro" id="IPR004281">
    <property type="entry name" value="IL-12_alpha"/>
</dbReference>
<dbReference type="GO" id="GO:0005143">
    <property type="term" value="F:interleukin-12 receptor binding"/>
    <property type="evidence" value="ECO:0007669"/>
    <property type="project" value="InterPro"/>
</dbReference>
<evidence type="ECO:0000256" key="1">
    <source>
        <dbReference type="RuleBase" id="RU363133"/>
    </source>
</evidence>
<name>A0A3P8RM70_AMPPE</name>
<comment type="subunit">
    <text evidence="1">Heterodimer with IL12B; disulfide-linked. The heterodimer is known as interleukin IL-12.</text>
</comment>
<dbReference type="AlphaFoldDB" id="A0A3P8RM70"/>
<keyword evidence="1" id="KW-0732">Signal</keyword>
<dbReference type="GO" id="GO:0005125">
    <property type="term" value="F:cytokine activity"/>
    <property type="evidence" value="ECO:0007669"/>
    <property type="project" value="UniProtKB-KW"/>
</dbReference>
<dbReference type="SUPFAM" id="SSF47266">
    <property type="entry name" value="4-helical cytokines"/>
    <property type="match status" value="1"/>
</dbReference>
<dbReference type="Ensembl" id="ENSAPET00000001191.1">
    <property type="protein sequence ID" value="ENSAPEP00000001162.1"/>
    <property type="gene ID" value="ENSAPEG00000000849.1"/>
</dbReference>
<dbReference type="GO" id="GO:0008083">
    <property type="term" value="F:growth factor activity"/>
    <property type="evidence" value="ECO:0007669"/>
    <property type="project" value="UniProtKB-KW"/>
</dbReference>
<comment type="subcellular location">
    <subcellularLocation>
        <location evidence="1">Secreted</location>
    </subcellularLocation>
</comment>
<feature type="signal peptide" evidence="1">
    <location>
        <begin position="1"/>
        <end position="22"/>
    </location>
</feature>
<dbReference type="Proteomes" id="UP000265080">
    <property type="component" value="Chromosome 9"/>
</dbReference>
<feature type="chain" id="PRO_5017854929" description="Interleukin-12 subunit alpha" evidence="1">
    <location>
        <begin position="23"/>
        <end position="205"/>
    </location>
</feature>
<sequence>MANFHLYFASCALLLILRPSTGLPVRNLSPEYHAQCPELFKNLLLNIKEVLKSDDLCSSIMSDTVAIKSKAETVLACAPALAQTSSCIGQSSSSFSENECLSNITKDLAHYDALIQSYLNSSLKSPEKEAKLLNPTLGIIKSLRENCSLKAAEDDDSSEEDVAQTWDAGSFNNRQEMCKMMRGFYVRTITINRAMGYISAGDYKK</sequence>
<keyword evidence="1" id="KW-0202">Cytokine</keyword>
<dbReference type="GO" id="GO:0006955">
    <property type="term" value="P:immune response"/>
    <property type="evidence" value="ECO:0007669"/>
    <property type="project" value="InterPro"/>
</dbReference>
<keyword evidence="1" id="KW-0339">Growth factor</keyword>